<protein>
    <submittedName>
        <fullName evidence="1">Uncharacterized protein</fullName>
    </submittedName>
</protein>
<sequence>MLNQISGRGMESLQNRVAGRSWKITKASKVYYLIVMLLCMLPFAEPGRSTSGRSHTGWWGCENGLSKPTVNIKTQAQEKDFRSIDLVSVVLTAIPKRRFLLNGLGSTPPQCTSKCGSCKPCSPVHVPIQPGLVKTTEYYPEAWRCKCREKLYMP</sequence>
<name>A0ACC2E027_DIPCM</name>
<keyword evidence="2" id="KW-1185">Reference proteome</keyword>
<proteinExistence type="predicted"/>
<accession>A0ACC2E027</accession>
<evidence type="ECO:0000313" key="2">
    <source>
        <dbReference type="Proteomes" id="UP001162992"/>
    </source>
</evidence>
<organism evidence="1 2">
    <name type="scientific">Diphasiastrum complanatum</name>
    <name type="common">Issler's clubmoss</name>
    <name type="synonym">Lycopodium complanatum</name>
    <dbReference type="NCBI Taxonomy" id="34168"/>
    <lineage>
        <taxon>Eukaryota</taxon>
        <taxon>Viridiplantae</taxon>
        <taxon>Streptophyta</taxon>
        <taxon>Embryophyta</taxon>
        <taxon>Tracheophyta</taxon>
        <taxon>Lycopodiopsida</taxon>
        <taxon>Lycopodiales</taxon>
        <taxon>Lycopodiaceae</taxon>
        <taxon>Lycopodioideae</taxon>
        <taxon>Diphasiastrum</taxon>
    </lineage>
</organism>
<comment type="caution">
    <text evidence="1">The sequence shown here is derived from an EMBL/GenBank/DDBJ whole genome shotgun (WGS) entry which is preliminary data.</text>
</comment>
<dbReference type="EMBL" id="CM055095">
    <property type="protein sequence ID" value="KAJ7559750.1"/>
    <property type="molecule type" value="Genomic_DNA"/>
</dbReference>
<gene>
    <name evidence="1" type="ORF">O6H91_04G099700</name>
</gene>
<reference evidence="2" key="1">
    <citation type="journal article" date="2024" name="Proc. Natl. Acad. Sci. U.S.A.">
        <title>Extraordinary preservation of gene collinearity over three hundred million years revealed in homosporous lycophytes.</title>
        <authorList>
            <person name="Li C."/>
            <person name="Wickell D."/>
            <person name="Kuo L.Y."/>
            <person name="Chen X."/>
            <person name="Nie B."/>
            <person name="Liao X."/>
            <person name="Peng D."/>
            <person name="Ji J."/>
            <person name="Jenkins J."/>
            <person name="Williams M."/>
            <person name="Shu S."/>
            <person name="Plott C."/>
            <person name="Barry K."/>
            <person name="Rajasekar S."/>
            <person name="Grimwood J."/>
            <person name="Han X."/>
            <person name="Sun S."/>
            <person name="Hou Z."/>
            <person name="He W."/>
            <person name="Dai G."/>
            <person name="Sun C."/>
            <person name="Schmutz J."/>
            <person name="Leebens-Mack J.H."/>
            <person name="Li F.W."/>
            <person name="Wang L."/>
        </authorList>
    </citation>
    <scope>NUCLEOTIDE SEQUENCE [LARGE SCALE GENOMIC DNA]</scope>
    <source>
        <strain evidence="2">cv. PW_Plant_1</strain>
    </source>
</reference>
<dbReference type="Proteomes" id="UP001162992">
    <property type="component" value="Chromosome 4"/>
</dbReference>
<evidence type="ECO:0000313" key="1">
    <source>
        <dbReference type="EMBL" id="KAJ7559750.1"/>
    </source>
</evidence>